<dbReference type="SMART" id="SM00034">
    <property type="entry name" value="CLECT"/>
    <property type="match status" value="1"/>
</dbReference>
<dbReference type="SMR" id="J9PWA4"/>
<feature type="signal peptide" evidence="2">
    <location>
        <begin position="1"/>
        <end position="16"/>
    </location>
</feature>
<dbReference type="PROSITE" id="PS50041">
    <property type="entry name" value="C_TYPE_LECTIN_2"/>
    <property type="match status" value="1"/>
</dbReference>
<dbReference type="InterPro" id="IPR001304">
    <property type="entry name" value="C-type_lectin-like"/>
</dbReference>
<dbReference type="Pfam" id="PF00059">
    <property type="entry name" value="Lectin_C"/>
    <property type="match status" value="1"/>
</dbReference>
<feature type="chain" id="PRO_5003826101" evidence="2">
    <location>
        <begin position="17"/>
        <end position="175"/>
    </location>
</feature>
<dbReference type="InterPro" id="IPR018378">
    <property type="entry name" value="C-type_lectin_CS"/>
</dbReference>
<dbReference type="InterPro" id="IPR002353">
    <property type="entry name" value="AntifreezeII"/>
</dbReference>
<protein>
    <submittedName>
        <fullName evidence="4">Type II antifreeze protein</fullName>
    </submittedName>
</protein>
<sequence length="175" mass="19054">MLAALLVCAMVALTRAANGDTGKEAVMTGSSGKNLTECPTDWKMFNGRCFLFNPLQLHWAHAQISCMKDGANLASIHSLEEYAFVKELTTAGLIPAWIGGSDCHVSTYWFWMDSTSMDFTDWCAAQPDFTLTECCIQINVGVGKCWNDTPCTHLHASVCAKPATVIPEVTPPSIM</sequence>
<dbReference type="GeneID" id="136950799"/>
<evidence type="ECO:0000256" key="2">
    <source>
        <dbReference type="SAM" id="SignalP"/>
    </source>
</evidence>
<organism evidence="4">
    <name type="scientific">Osmerus mordax</name>
    <name type="common">Rainbow smelt</name>
    <name type="synonym">Atherina mordax</name>
    <dbReference type="NCBI Taxonomy" id="8014"/>
    <lineage>
        <taxon>Eukaryota</taxon>
        <taxon>Metazoa</taxon>
        <taxon>Chordata</taxon>
        <taxon>Craniata</taxon>
        <taxon>Vertebrata</taxon>
        <taxon>Euteleostomi</taxon>
        <taxon>Actinopterygii</taxon>
        <taxon>Neopterygii</taxon>
        <taxon>Teleostei</taxon>
        <taxon>Stomiati</taxon>
        <taxon>Osmeriformes</taxon>
        <taxon>Osmeridae</taxon>
        <taxon>Osmerus</taxon>
    </lineage>
</organism>
<accession>J9PWA4</accession>
<dbReference type="PRINTS" id="PR00356">
    <property type="entry name" value="ANTIFREEZEII"/>
</dbReference>
<keyword evidence="2" id="KW-0732">Signal</keyword>
<evidence type="ECO:0000259" key="3">
    <source>
        <dbReference type="PROSITE" id="PS50041"/>
    </source>
</evidence>
<dbReference type="EMBL" id="JQ514278">
    <property type="protein sequence ID" value="AEZ68575.1"/>
    <property type="molecule type" value="Genomic_DNA"/>
</dbReference>
<reference evidence="4" key="1">
    <citation type="journal article" date="2012" name="BMC Evol. Biol.">
        <title>Smelt was the likely beneficiary of an antifreeze gene laterally transferred between fishes.</title>
        <authorList>
            <person name="Graham L.A."/>
            <person name="Li J."/>
            <person name="Davidson W.S."/>
            <person name="Davies P.L."/>
        </authorList>
    </citation>
    <scope>NUCLEOTIDE SEQUENCE</scope>
</reference>
<evidence type="ECO:0000313" key="4">
    <source>
        <dbReference type="EMBL" id="AEZ68575.1"/>
    </source>
</evidence>
<name>J9PWA4_OSMMO</name>
<dbReference type="InterPro" id="IPR016186">
    <property type="entry name" value="C-type_lectin-like/link_sf"/>
</dbReference>
<proteinExistence type="predicted"/>
<dbReference type="InterPro" id="IPR050111">
    <property type="entry name" value="C-type_lectin/snaclec_domain"/>
</dbReference>
<dbReference type="AlphaFoldDB" id="J9PWA4"/>
<dbReference type="Gene3D" id="3.10.100.10">
    <property type="entry name" value="Mannose-Binding Protein A, subunit A"/>
    <property type="match status" value="1"/>
</dbReference>
<evidence type="ECO:0000256" key="1">
    <source>
        <dbReference type="ARBA" id="ARBA00023157"/>
    </source>
</evidence>
<dbReference type="CDD" id="cd00037">
    <property type="entry name" value="CLECT"/>
    <property type="match status" value="1"/>
</dbReference>
<dbReference type="RefSeq" id="XP_067101371.1">
    <property type="nucleotide sequence ID" value="XM_067245270.1"/>
</dbReference>
<keyword evidence="1" id="KW-1015">Disulfide bond</keyword>
<dbReference type="SUPFAM" id="SSF56436">
    <property type="entry name" value="C-type lectin-like"/>
    <property type="match status" value="1"/>
</dbReference>
<dbReference type="InterPro" id="IPR016187">
    <property type="entry name" value="CTDL_fold"/>
</dbReference>
<dbReference type="PANTHER" id="PTHR22803">
    <property type="entry name" value="MANNOSE, PHOSPHOLIPASE, LECTIN RECEPTOR RELATED"/>
    <property type="match status" value="1"/>
</dbReference>
<feature type="domain" description="C-type lectin" evidence="3">
    <location>
        <begin position="45"/>
        <end position="160"/>
    </location>
</feature>
<dbReference type="PROSITE" id="PS00615">
    <property type="entry name" value="C_TYPE_LECTIN_1"/>
    <property type="match status" value="1"/>
</dbReference>